<comment type="function">
    <text evidence="1">Involved in the hydrocarbon hydroxylating system, which transfers electrons from NADH to rubredoxin reductase and then through rubredoxin to alkane 1 monooxygenase.</text>
</comment>
<comment type="pathway">
    <text evidence="3">Hydrocarbon metabolism; alkane degradation.</text>
</comment>
<evidence type="ECO:0000256" key="1">
    <source>
        <dbReference type="ARBA" id="ARBA00002792"/>
    </source>
</evidence>
<feature type="binding site" evidence="10">
    <location>
        <position position="39"/>
    </location>
    <ligand>
        <name>Fe cation</name>
        <dbReference type="ChEBI" id="CHEBI:24875"/>
    </ligand>
</feature>
<evidence type="ECO:0000256" key="7">
    <source>
        <dbReference type="ARBA" id="ARBA00022982"/>
    </source>
</evidence>
<dbReference type="GO" id="GO:0009055">
    <property type="term" value="F:electron transfer activity"/>
    <property type="evidence" value="ECO:0007669"/>
    <property type="project" value="InterPro"/>
</dbReference>
<dbReference type="InterPro" id="IPR024922">
    <property type="entry name" value="Rubredoxin"/>
</dbReference>
<evidence type="ECO:0000256" key="6">
    <source>
        <dbReference type="ARBA" id="ARBA00022723"/>
    </source>
</evidence>
<evidence type="ECO:0000256" key="3">
    <source>
        <dbReference type="ARBA" id="ARBA00004933"/>
    </source>
</evidence>
<evidence type="ECO:0000313" key="13">
    <source>
        <dbReference type="Proteomes" id="UP000185766"/>
    </source>
</evidence>
<comment type="similarity">
    <text evidence="4 9">Belongs to the rubredoxin family.</text>
</comment>
<dbReference type="PRINTS" id="PR00163">
    <property type="entry name" value="RUBREDOXIN"/>
</dbReference>
<evidence type="ECO:0000256" key="10">
    <source>
        <dbReference type="PIRSR" id="PIRSR000071-1"/>
    </source>
</evidence>
<accession>A0A1H7N9W4</accession>
<sequence length="55" mass="6092">MSKWQCVVCGLIYDEAQGWPEDGIAAGTKWQDVPEDWVCPDCGVGKADFEMIEIA</sequence>
<dbReference type="OrthoDB" id="9800607at2"/>
<dbReference type="FunFam" id="2.20.28.10:FF:000001">
    <property type="entry name" value="Rubredoxin"/>
    <property type="match status" value="1"/>
</dbReference>
<dbReference type="GO" id="GO:0005506">
    <property type="term" value="F:iron ion binding"/>
    <property type="evidence" value="ECO:0007669"/>
    <property type="project" value="InterPro"/>
</dbReference>
<keyword evidence="6 9" id="KW-0479">Metal-binding</keyword>
<evidence type="ECO:0000256" key="4">
    <source>
        <dbReference type="ARBA" id="ARBA00005337"/>
    </source>
</evidence>
<gene>
    <name evidence="12" type="ORF">SAMN05216214_10975</name>
</gene>
<dbReference type="GO" id="GO:0043448">
    <property type="term" value="P:alkane catabolic process"/>
    <property type="evidence" value="ECO:0007669"/>
    <property type="project" value="TreeGrafter"/>
</dbReference>
<feature type="binding site" evidence="10">
    <location>
        <position position="9"/>
    </location>
    <ligand>
        <name>Fe cation</name>
        <dbReference type="ChEBI" id="CHEBI:24875"/>
    </ligand>
</feature>
<dbReference type="GO" id="GO:0005737">
    <property type="term" value="C:cytoplasm"/>
    <property type="evidence" value="ECO:0007669"/>
    <property type="project" value="UniProtKB-SubCell"/>
</dbReference>
<organism evidence="12 13">
    <name type="scientific">Atopomonas hussainii</name>
    <dbReference type="NCBI Taxonomy" id="1429083"/>
    <lineage>
        <taxon>Bacteria</taxon>
        <taxon>Pseudomonadati</taxon>
        <taxon>Pseudomonadota</taxon>
        <taxon>Gammaproteobacteria</taxon>
        <taxon>Pseudomonadales</taxon>
        <taxon>Pseudomonadaceae</taxon>
        <taxon>Atopomonas</taxon>
    </lineage>
</organism>
<feature type="binding site" evidence="10">
    <location>
        <position position="6"/>
    </location>
    <ligand>
        <name>Fe cation</name>
        <dbReference type="ChEBI" id="CHEBI:24875"/>
    </ligand>
</feature>
<evidence type="ECO:0000256" key="2">
    <source>
        <dbReference type="ARBA" id="ARBA00004496"/>
    </source>
</evidence>
<dbReference type="EMBL" id="FOAS01000009">
    <property type="protein sequence ID" value="SEL20426.1"/>
    <property type="molecule type" value="Genomic_DNA"/>
</dbReference>
<keyword evidence="7 9" id="KW-0249">Electron transport</keyword>
<comment type="subcellular location">
    <subcellularLocation>
        <location evidence="2">Cytoplasm</location>
    </subcellularLocation>
</comment>
<dbReference type="InterPro" id="IPR018527">
    <property type="entry name" value="Rubredoxin_Fe_BS"/>
</dbReference>
<dbReference type="Proteomes" id="UP000185766">
    <property type="component" value="Unassembled WGS sequence"/>
</dbReference>
<reference evidence="12 13" key="1">
    <citation type="submission" date="2016-10" db="EMBL/GenBank/DDBJ databases">
        <authorList>
            <person name="de Groot N.N."/>
        </authorList>
    </citation>
    <scope>NUCLEOTIDE SEQUENCE [LARGE SCALE GENOMIC DNA]</scope>
    <source>
        <strain evidence="12 13">JCM 19513</strain>
    </source>
</reference>
<dbReference type="AlphaFoldDB" id="A0A1H7N9W4"/>
<evidence type="ECO:0000313" key="12">
    <source>
        <dbReference type="EMBL" id="SEL20426.1"/>
    </source>
</evidence>
<dbReference type="PANTHER" id="PTHR47627:SF1">
    <property type="entry name" value="RUBREDOXIN-1-RELATED"/>
    <property type="match status" value="1"/>
</dbReference>
<dbReference type="PIRSF" id="PIRSF000071">
    <property type="entry name" value="Rubredoxin"/>
    <property type="match status" value="1"/>
</dbReference>
<evidence type="ECO:0000256" key="8">
    <source>
        <dbReference type="ARBA" id="ARBA00023004"/>
    </source>
</evidence>
<dbReference type="InterPro" id="IPR024935">
    <property type="entry name" value="Rubredoxin_dom"/>
</dbReference>
<dbReference type="RefSeq" id="WP_071872224.1">
    <property type="nucleotide sequence ID" value="NZ_FOAS01000009.1"/>
</dbReference>
<dbReference type="Pfam" id="PF00301">
    <property type="entry name" value="Rubredoxin"/>
    <property type="match status" value="1"/>
</dbReference>
<dbReference type="InterPro" id="IPR050526">
    <property type="entry name" value="Rubredoxin_ET"/>
</dbReference>
<proteinExistence type="inferred from homology"/>
<dbReference type="PROSITE" id="PS00202">
    <property type="entry name" value="RUBREDOXIN"/>
    <property type="match status" value="1"/>
</dbReference>
<keyword evidence="13" id="KW-1185">Reference proteome</keyword>
<feature type="binding site" evidence="10">
    <location>
        <position position="42"/>
    </location>
    <ligand>
        <name>Fe cation</name>
        <dbReference type="ChEBI" id="CHEBI:24875"/>
    </ligand>
</feature>
<comment type="cofactor">
    <cofactor evidence="9 10">
        <name>Fe(3+)</name>
        <dbReference type="ChEBI" id="CHEBI:29034"/>
    </cofactor>
    <text evidence="9 10">Binds 1 Fe(3+) ion per subunit.</text>
</comment>
<name>A0A1H7N9W4_9GAMM</name>
<protein>
    <recommendedName>
        <fullName evidence="9">Rubredoxin</fullName>
    </recommendedName>
</protein>
<evidence type="ECO:0000256" key="5">
    <source>
        <dbReference type="ARBA" id="ARBA00022448"/>
    </source>
</evidence>
<dbReference type="PROSITE" id="PS50903">
    <property type="entry name" value="RUBREDOXIN_LIKE"/>
    <property type="match status" value="1"/>
</dbReference>
<dbReference type="CDD" id="cd00730">
    <property type="entry name" value="rubredoxin"/>
    <property type="match status" value="1"/>
</dbReference>
<feature type="domain" description="Rubredoxin-like" evidence="11">
    <location>
        <begin position="1"/>
        <end position="52"/>
    </location>
</feature>
<dbReference type="STRING" id="1429083.GCA_001885685_03023"/>
<dbReference type="SUPFAM" id="SSF57802">
    <property type="entry name" value="Rubredoxin-like"/>
    <property type="match status" value="1"/>
</dbReference>
<evidence type="ECO:0000256" key="9">
    <source>
        <dbReference type="PIRNR" id="PIRNR000071"/>
    </source>
</evidence>
<keyword evidence="8 9" id="KW-0408">Iron</keyword>
<evidence type="ECO:0000259" key="11">
    <source>
        <dbReference type="PROSITE" id="PS50903"/>
    </source>
</evidence>
<dbReference type="InterPro" id="IPR024934">
    <property type="entry name" value="Rubredoxin-like_dom"/>
</dbReference>
<dbReference type="PANTHER" id="PTHR47627">
    <property type="entry name" value="RUBREDOXIN"/>
    <property type="match status" value="1"/>
</dbReference>
<dbReference type="Gene3D" id="2.20.28.10">
    <property type="match status" value="1"/>
</dbReference>
<keyword evidence="5 9" id="KW-0813">Transport</keyword>